<evidence type="ECO:0000313" key="7">
    <source>
        <dbReference type="EMBL" id="CAF4240616.1"/>
    </source>
</evidence>
<evidence type="ECO:0000313" key="3">
    <source>
        <dbReference type="EMBL" id="CAF3644742.1"/>
    </source>
</evidence>
<dbReference type="EMBL" id="CAJNYU010001455">
    <property type="protein sequence ID" value="CAF3440693.1"/>
    <property type="molecule type" value="Genomic_DNA"/>
</dbReference>
<dbReference type="Proteomes" id="UP000663825">
    <property type="component" value="Unassembled WGS sequence"/>
</dbReference>
<dbReference type="Proteomes" id="UP000663869">
    <property type="component" value="Unassembled WGS sequence"/>
</dbReference>
<evidence type="ECO:0000313" key="4">
    <source>
        <dbReference type="EMBL" id="CAF3692725.1"/>
    </source>
</evidence>
<dbReference type="EMBL" id="CAJOBR010004241">
    <property type="protein sequence ID" value="CAF4773316.1"/>
    <property type="molecule type" value="Genomic_DNA"/>
</dbReference>
<accession>A0A818R5U1</accession>
<name>A0A818R5U1_9BILA</name>
<dbReference type="EMBL" id="CAJNXB010000761">
    <property type="protein sequence ID" value="CAF3091198.1"/>
    <property type="molecule type" value="Genomic_DNA"/>
</dbReference>
<reference evidence="3" key="1">
    <citation type="submission" date="2021-02" db="EMBL/GenBank/DDBJ databases">
        <authorList>
            <person name="Nowell W R."/>
        </authorList>
    </citation>
    <scope>NUCLEOTIDE SEQUENCE</scope>
</reference>
<dbReference type="EMBL" id="CAJNYT010004820">
    <property type="protein sequence ID" value="CAF3692725.1"/>
    <property type="molecule type" value="Genomic_DNA"/>
</dbReference>
<dbReference type="Proteomes" id="UP000663862">
    <property type="component" value="Unassembled WGS sequence"/>
</dbReference>
<evidence type="ECO:0000313" key="6">
    <source>
        <dbReference type="EMBL" id="CAF4238503.1"/>
    </source>
</evidence>
<gene>
    <name evidence="2" type="ORF">FME351_LOCUS12626</name>
    <name evidence="4" type="ORF">GRG538_LOCUS27797</name>
    <name evidence="5" type="ORF">HFQ381_LOCUS1836</name>
    <name evidence="3" type="ORF">LUA448_LOCUS32647</name>
    <name evidence="8" type="ORF">QYT958_LOCUS22293</name>
    <name evidence="1" type="ORF">TIS948_LOCUS6388</name>
    <name evidence="7" type="ORF">TSG867_LOCUS2446</name>
    <name evidence="6" type="ORF">UJA718_LOCUS8788</name>
</gene>
<dbReference type="EMBL" id="CAJOBO010000056">
    <property type="protein sequence ID" value="CAF4113669.1"/>
    <property type="molecule type" value="Genomic_DNA"/>
</dbReference>
<dbReference type="AlphaFoldDB" id="A0A818R5U1"/>
<evidence type="ECO:0000313" key="1">
    <source>
        <dbReference type="EMBL" id="CAF3091198.1"/>
    </source>
</evidence>
<keyword evidence="10" id="KW-1185">Reference proteome</keyword>
<dbReference type="Proteomes" id="UP000663872">
    <property type="component" value="Unassembled WGS sequence"/>
</dbReference>
<evidence type="ECO:0000313" key="2">
    <source>
        <dbReference type="EMBL" id="CAF3440693.1"/>
    </source>
</evidence>
<protein>
    <submittedName>
        <fullName evidence="3">Uncharacterized protein</fullName>
    </submittedName>
</protein>
<dbReference type="Proteomes" id="UP000663873">
    <property type="component" value="Unassembled WGS sequence"/>
</dbReference>
<dbReference type="Proteomes" id="UP000663851">
    <property type="component" value="Unassembled WGS sequence"/>
</dbReference>
<dbReference type="OrthoDB" id="10041878at2759"/>
<evidence type="ECO:0000313" key="10">
    <source>
        <dbReference type="Proteomes" id="UP000663873"/>
    </source>
</evidence>
<proteinExistence type="predicted"/>
<sequence length="107" mass="11853">MSSSIVRRQKFRKPTIQPIDRHLTEIEDSDGSIYVNAGIDSTCCKKLGRIIHTLINGIVVSPIQTRIGIKLVIDESIDDFSLELGNDNANDYQLDAIPTKSCPHCGK</sequence>
<evidence type="ECO:0000313" key="8">
    <source>
        <dbReference type="EMBL" id="CAF4773316.1"/>
    </source>
</evidence>
<comment type="caution">
    <text evidence="3">The sequence shown here is derived from an EMBL/GenBank/DDBJ whole genome shotgun (WGS) entry which is preliminary data.</text>
</comment>
<organism evidence="3 9">
    <name type="scientific">Rotaria socialis</name>
    <dbReference type="NCBI Taxonomy" id="392032"/>
    <lineage>
        <taxon>Eukaryota</taxon>
        <taxon>Metazoa</taxon>
        <taxon>Spiralia</taxon>
        <taxon>Gnathifera</taxon>
        <taxon>Rotifera</taxon>
        <taxon>Eurotatoria</taxon>
        <taxon>Bdelloidea</taxon>
        <taxon>Philodinida</taxon>
        <taxon>Philodinidae</taxon>
        <taxon>Rotaria</taxon>
    </lineage>
</organism>
<dbReference type="Proteomes" id="UP000663848">
    <property type="component" value="Unassembled WGS sequence"/>
</dbReference>
<evidence type="ECO:0000313" key="5">
    <source>
        <dbReference type="EMBL" id="CAF4113669.1"/>
    </source>
</evidence>
<dbReference type="EMBL" id="CAJNYD010004865">
    <property type="protein sequence ID" value="CAF3644742.1"/>
    <property type="molecule type" value="Genomic_DNA"/>
</dbReference>
<dbReference type="EMBL" id="CAJOBP010000947">
    <property type="protein sequence ID" value="CAF4238503.1"/>
    <property type="molecule type" value="Genomic_DNA"/>
</dbReference>
<dbReference type="EMBL" id="CAJOBQ010000065">
    <property type="protein sequence ID" value="CAF4240616.1"/>
    <property type="molecule type" value="Genomic_DNA"/>
</dbReference>
<dbReference type="Proteomes" id="UP000663833">
    <property type="component" value="Unassembled WGS sequence"/>
</dbReference>
<evidence type="ECO:0000313" key="9">
    <source>
        <dbReference type="Proteomes" id="UP000663833"/>
    </source>
</evidence>